<accession>A0ABT3QW86</accession>
<dbReference type="RefSeq" id="WP_265960882.1">
    <property type="nucleotide sequence ID" value="NZ_JAPEVI010000001.1"/>
</dbReference>
<dbReference type="Pfam" id="PF11716">
    <property type="entry name" value="MDMPI_N"/>
    <property type="match status" value="1"/>
</dbReference>
<gene>
    <name evidence="2" type="ORF">ON753_02020</name>
</gene>
<dbReference type="SUPFAM" id="SSF109854">
    <property type="entry name" value="DinB/YfiT-like putative metalloenzymes"/>
    <property type="match status" value="1"/>
</dbReference>
<name>A0ABT3QW86_9HYPH</name>
<evidence type="ECO:0000313" key="2">
    <source>
        <dbReference type="EMBL" id="MCX2721187.1"/>
    </source>
</evidence>
<reference evidence="2 3" key="1">
    <citation type="journal article" date="2016" name="Int. J. Syst. Evol. Microbiol.">
        <title>Labrenzia salina sp. nov., isolated from the rhizosphere of the halophyte Arthrocnemum macrostachyum.</title>
        <authorList>
            <person name="Camacho M."/>
            <person name="Redondo-Gomez S."/>
            <person name="Rodriguez-Llorente I."/>
            <person name="Rohde M."/>
            <person name="Sproer C."/>
            <person name="Schumann P."/>
            <person name="Klenk H.P."/>
            <person name="Montero-Calasanz M.D.C."/>
        </authorList>
    </citation>
    <scope>NUCLEOTIDE SEQUENCE [LARGE SCALE GENOMIC DNA]</scope>
    <source>
        <strain evidence="2 3">DSM 29163</strain>
    </source>
</reference>
<protein>
    <submittedName>
        <fullName evidence="2">Maleylpyruvate isomerase N-terminal domain-containing protein</fullName>
    </submittedName>
</protein>
<organism evidence="2 3">
    <name type="scientific">Roseibium salinum</name>
    <dbReference type="NCBI Taxonomy" id="1604349"/>
    <lineage>
        <taxon>Bacteria</taxon>
        <taxon>Pseudomonadati</taxon>
        <taxon>Pseudomonadota</taxon>
        <taxon>Alphaproteobacteria</taxon>
        <taxon>Hyphomicrobiales</taxon>
        <taxon>Stappiaceae</taxon>
        <taxon>Roseibium</taxon>
    </lineage>
</organism>
<keyword evidence="2" id="KW-0413">Isomerase</keyword>
<evidence type="ECO:0000313" key="3">
    <source>
        <dbReference type="Proteomes" id="UP001300261"/>
    </source>
</evidence>
<proteinExistence type="predicted"/>
<sequence>MSDTLEEARAALKLRQGSGARYDAAGAPARSLDWARRGTAYFARLLNDLSDAELDAPSALPGQSRRHVIARVGYQARLLGEAIAWVREGKEGPFPKDLTVGEDDVELGATLPARALRYLFHHSEVHLNVEWRDLTDAGWGASVEDVTGRRIALRDTPEIRARALWRHAMALNARGRLADVPAALREL</sequence>
<comment type="caution">
    <text evidence="2">The sequence shown here is derived from an EMBL/GenBank/DDBJ whole genome shotgun (WGS) entry which is preliminary data.</text>
</comment>
<dbReference type="InterPro" id="IPR024344">
    <property type="entry name" value="MDMPI_metal-binding"/>
</dbReference>
<dbReference type="Gene3D" id="1.20.120.450">
    <property type="entry name" value="dinb family like domain"/>
    <property type="match status" value="1"/>
</dbReference>
<keyword evidence="3" id="KW-1185">Reference proteome</keyword>
<dbReference type="EMBL" id="JAPEVI010000001">
    <property type="protein sequence ID" value="MCX2721187.1"/>
    <property type="molecule type" value="Genomic_DNA"/>
</dbReference>
<feature type="domain" description="Mycothiol-dependent maleylpyruvate isomerase metal-binding" evidence="1">
    <location>
        <begin position="36"/>
        <end position="169"/>
    </location>
</feature>
<dbReference type="InterPro" id="IPR034660">
    <property type="entry name" value="DinB/YfiT-like"/>
</dbReference>
<dbReference type="Proteomes" id="UP001300261">
    <property type="component" value="Unassembled WGS sequence"/>
</dbReference>
<evidence type="ECO:0000259" key="1">
    <source>
        <dbReference type="Pfam" id="PF11716"/>
    </source>
</evidence>
<dbReference type="GO" id="GO:0016853">
    <property type="term" value="F:isomerase activity"/>
    <property type="evidence" value="ECO:0007669"/>
    <property type="project" value="UniProtKB-KW"/>
</dbReference>